<protein>
    <submittedName>
        <fullName evidence="2">Uncharacterized protein</fullName>
    </submittedName>
</protein>
<keyword evidence="1" id="KW-1133">Transmembrane helix</keyword>
<organism evidence="2 3">
    <name type="scientific">Candidatus Campbellbacteria bacterium CG10_big_fil_rev_8_21_14_0_10_35_52</name>
    <dbReference type="NCBI Taxonomy" id="1974527"/>
    <lineage>
        <taxon>Bacteria</taxon>
        <taxon>Candidatus Campbelliibacteriota</taxon>
    </lineage>
</organism>
<comment type="caution">
    <text evidence="2">The sequence shown here is derived from an EMBL/GenBank/DDBJ whole genome shotgun (WGS) entry which is preliminary data.</text>
</comment>
<evidence type="ECO:0000313" key="3">
    <source>
        <dbReference type="Proteomes" id="UP000230481"/>
    </source>
</evidence>
<reference evidence="3" key="1">
    <citation type="submission" date="2017-09" db="EMBL/GenBank/DDBJ databases">
        <title>Depth-based differentiation of microbial function through sediment-hosted aquifers and enrichment of novel symbionts in the deep terrestrial subsurface.</title>
        <authorList>
            <person name="Probst A.J."/>
            <person name="Ladd B."/>
            <person name="Jarett J.K."/>
            <person name="Geller-Mcgrath D.E."/>
            <person name="Sieber C.M.K."/>
            <person name="Emerson J.B."/>
            <person name="Anantharaman K."/>
            <person name="Thomas B.C."/>
            <person name="Malmstrom R."/>
            <person name="Stieglmeier M."/>
            <person name="Klingl A."/>
            <person name="Woyke T."/>
            <person name="Ryan C.M."/>
            <person name="Banfield J.F."/>
        </authorList>
    </citation>
    <scope>NUCLEOTIDE SEQUENCE [LARGE SCALE GENOMIC DNA]</scope>
</reference>
<feature type="transmembrane region" description="Helical" evidence="1">
    <location>
        <begin position="12"/>
        <end position="29"/>
    </location>
</feature>
<sequence>MNETKNKIDKIIQIIFLILFFTIICFGIQKSYLLGIIYYLVIFALLALIPVIIKESNISKLKISLGKNKNIILEKFNTEIKNIIKSNRSDDDKIEESQKLIDESFEIGYKMGSGKNINKIQNVKFVKDENGKIEQVQFDEN</sequence>
<keyword evidence="1" id="KW-0812">Transmembrane</keyword>
<dbReference type="EMBL" id="PFAA01000009">
    <property type="protein sequence ID" value="PIT96961.1"/>
    <property type="molecule type" value="Genomic_DNA"/>
</dbReference>
<name>A0A2M6WW40_9BACT</name>
<keyword evidence="1" id="KW-0472">Membrane</keyword>
<dbReference type="Proteomes" id="UP000230481">
    <property type="component" value="Unassembled WGS sequence"/>
</dbReference>
<accession>A0A2M6WW40</accession>
<dbReference type="AlphaFoldDB" id="A0A2M6WW40"/>
<evidence type="ECO:0000256" key="1">
    <source>
        <dbReference type="SAM" id="Phobius"/>
    </source>
</evidence>
<proteinExistence type="predicted"/>
<evidence type="ECO:0000313" key="2">
    <source>
        <dbReference type="EMBL" id="PIT96961.1"/>
    </source>
</evidence>
<feature type="transmembrane region" description="Helical" evidence="1">
    <location>
        <begin position="35"/>
        <end position="53"/>
    </location>
</feature>
<gene>
    <name evidence="2" type="ORF">COT82_00305</name>
</gene>